<feature type="transmembrane region" description="Helical" evidence="6">
    <location>
        <begin position="234"/>
        <end position="252"/>
    </location>
</feature>
<dbReference type="Pfam" id="PF01061">
    <property type="entry name" value="ABC2_membrane"/>
    <property type="match status" value="1"/>
</dbReference>
<dbReference type="PROSITE" id="PS51012">
    <property type="entry name" value="ABC_TM2"/>
    <property type="match status" value="1"/>
</dbReference>
<keyword evidence="6" id="KW-1003">Cell membrane</keyword>
<evidence type="ECO:0000256" key="3">
    <source>
        <dbReference type="ARBA" id="ARBA00022989"/>
    </source>
</evidence>
<accession>A0A9X2VKF9</accession>
<gene>
    <name evidence="8" type="ORF">NZH93_12840</name>
</gene>
<name>A0A9X2VKF9_9PSEU</name>
<keyword evidence="4 6" id="KW-0472">Membrane</keyword>
<feature type="domain" description="ABC transmembrane type-2" evidence="7">
    <location>
        <begin position="27"/>
        <end position="259"/>
    </location>
</feature>
<protein>
    <recommendedName>
        <fullName evidence="6">Transport permease protein</fullName>
    </recommendedName>
</protein>
<reference evidence="8" key="1">
    <citation type="submission" date="2022-08" db="EMBL/GenBank/DDBJ databases">
        <authorList>
            <person name="Tistechok S."/>
            <person name="Samborskyy M."/>
            <person name="Roman I."/>
        </authorList>
    </citation>
    <scope>NUCLEOTIDE SEQUENCE</scope>
    <source>
        <strain evidence="8">DSM 103496</strain>
    </source>
</reference>
<comment type="similarity">
    <text evidence="6">Belongs to the ABC-2 integral membrane protein family.</text>
</comment>
<comment type="subcellular location">
    <subcellularLocation>
        <location evidence="6">Cell membrane</location>
        <topology evidence="6">Multi-pass membrane protein</topology>
    </subcellularLocation>
    <subcellularLocation>
        <location evidence="1">Membrane</location>
        <topology evidence="1">Multi-pass membrane protein</topology>
    </subcellularLocation>
</comment>
<evidence type="ECO:0000256" key="4">
    <source>
        <dbReference type="ARBA" id="ARBA00023136"/>
    </source>
</evidence>
<dbReference type="GO" id="GO:0140359">
    <property type="term" value="F:ABC-type transporter activity"/>
    <property type="evidence" value="ECO:0007669"/>
    <property type="project" value="InterPro"/>
</dbReference>
<proteinExistence type="inferred from homology"/>
<evidence type="ECO:0000313" key="9">
    <source>
        <dbReference type="Proteomes" id="UP001141259"/>
    </source>
</evidence>
<keyword evidence="6" id="KW-0813">Transport</keyword>
<dbReference type="PANTHER" id="PTHR43229">
    <property type="entry name" value="NODULATION PROTEIN J"/>
    <property type="match status" value="1"/>
</dbReference>
<dbReference type="AlphaFoldDB" id="A0A9X2VKF9"/>
<evidence type="ECO:0000259" key="7">
    <source>
        <dbReference type="PROSITE" id="PS51012"/>
    </source>
</evidence>
<dbReference type="GO" id="GO:0046677">
    <property type="term" value="P:response to antibiotic"/>
    <property type="evidence" value="ECO:0007669"/>
    <property type="project" value="UniProtKB-KW"/>
</dbReference>
<dbReference type="InterPro" id="IPR000412">
    <property type="entry name" value="ABC_2_transport"/>
</dbReference>
<dbReference type="InterPro" id="IPR013525">
    <property type="entry name" value="ABC2_TM"/>
</dbReference>
<dbReference type="Proteomes" id="UP001141259">
    <property type="component" value="Unassembled WGS sequence"/>
</dbReference>
<dbReference type="InterPro" id="IPR047817">
    <property type="entry name" value="ABC2_TM_bact-type"/>
</dbReference>
<evidence type="ECO:0000313" key="8">
    <source>
        <dbReference type="EMBL" id="MCS7477744.1"/>
    </source>
</evidence>
<feature type="transmembrane region" description="Helical" evidence="6">
    <location>
        <begin position="110"/>
        <end position="138"/>
    </location>
</feature>
<organism evidence="8 9">
    <name type="scientific">Umezawaea endophytica</name>
    <dbReference type="NCBI Taxonomy" id="1654476"/>
    <lineage>
        <taxon>Bacteria</taxon>
        <taxon>Bacillati</taxon>
        <taxon>Actinomycetota</taxon>
        <taxon>Actinomycetes</taxon>
        <taxon>Pseudonocardiales</taxon>
        <taxon>Pseudonocardiaceae</taxon>
        <taxon>Umezawaea</taxon>
    </lineage>
</organism>
<dbReference type="PIRSF" id="PIRSF006648">
    <property type="entry name" value="DrrB"/>
    <property type="match status" value="1"/>
</dbReference>
<keyword evidence="3 6" id="KW-1133">Transmembrane helix</keyword>
<dbReference type="RefSeq" id="WP_259623257.1">
    <property type="nucleotide sequence ID" value="NZ_JANYMP010000005.1"/>
</dbReference>
<keyword evidence="9" id="KW-1185">Reference proteome</keyword>
<comment type="caution">
    <text evidence="8">The sequence shown here is derived from an EMBL/GenBank/DDBJ whole genome shotgun (WGS) entry which is preliminary data.</text>
</comment>
<dbReference type="EMBL" id="JANYMP010000005">
    <property type="protein sequence ID" value="MCS7477744.1"/>
    <property type="molecule type" value="Genomic_DNA"/>
</dbReference>
<evidence type="ECO:0000256" key="1">
    <source>
        <dbReference type="ARBA" id="ARBA00004141"/>
    </source>
</evidence>
<dbReference type="PANTHER" id="PTHR43229:SF2">
    <property type="entry name" value="NODULATION PROTEIN J"/>
    <property type="match status" value="1"/>
</dbReference>
<keyword evidence="2 6" id="KW-0812">Transmembrane</keyword>
<evidence type="ECO:0000256" key="2">
    <source>
        <dbReference type="ARBA" id="ARBA00022692"/>
    </source>
</evidence>
<feature type="transmembrane region" description="Helical" evidence="6">
    <location>
        <begin position="28"/>
        <end position="55"/>
    </location>
</feature>
<sequence length="262" mass="27212">MTTLSRTATDSATMLRRNLRHVLRFPDVLLMSLGLPVILLLLFVGVFGSALGAGLGGAAHGGPYIDYLVPGIVIMSAGYGATTTALAVNKDMTEGIIARFRTMAISRSSILIGHVVAATTRTLVSVGLVLVVALLMGFRPAADLGAWIAAIGVLTLLVLALTWLAVAIGLAARNAEGVSMFTLLVQVLPFTSSAFVPPDSMSGAVRWFAEHEPFTPVIDTLRGLLLGTPVGGDAGAAVAWCVGIALGGYLWAKALFKRDPTG</sequence>
<feature type="transmembrane region" description="Helical" evidence="6">
    <location>
        <begin position="178"/>
        <end position="196"/>
    </location>
</feature>
<feature type="transmembrane region" description="Helical" evidence="6">
    <location>
        <begin position="144"/>
        <end position="166"/>
    </location>
</feature>
<keyword evidence="5" id="KW-0046">Antibiotic resistance</keyword>
<evidence type="ECO:0000256" key="6">
    <source>
        <dbReference type="RuleBase" id="RU361157"/>
    </source>
</evidence>
<feature type="transmembrane region" description="Helical" evidence="6">
    <location>
        <begin position="67"/>
        <end position="89"/>
    </location>
</feature>
<evidence type="ECO:0000256" key="5">
    <source>
        <dbReference type="ARBA" id="ARBA00023251"/>
    </source>
</evidence>
<dbReference type="GO" id="GO:0043190">
    <property type="term" value="C:ATP-binding cassette (ABC) transporter complex"/>
    <property type="evidence" value="ECO:0007669"/>
    <property type="project" value="InterPro"/>
</dbReference>
<dbReference type="InterPro" id="IPR051784">
    <property type="entry name" value="Nod_factor_ABC_transporter"/>
</dbReference>